<dbReference type="InterPro" id="IPR036396">
    <property type="entry name" value="Cyt_P450_sf"/>
</dbReference>
<evidence type="ECO:0000256" key="3">
    <source>
        <dbReference type="ARBA" id="ARBA00010617"/>
    </source>
</evidence>
<dbReference type="InterPro" id="IPR001128">
    <property type="entry name" value="Cyt_P450"/>
</dbReference>
<evidence type="ECO:0000256" key="4">
    <source>
        <dbReference type="ARBA" id="ARBA00022617"/>
    </source>
</evidence>
<dbReference type="InterPro" id="IPR002401">
    <property type="entry name" value="Cyt_P450_E_grp-I"/>
</dbReference>
<protein>
    <recommendedName>
        <fullName evidence="13">Cytochrome P450</fullName>
    </recommendedName>
</protein>
<reference evidence="11 12" key="1">
    <citation type="journal article" date="2011" name="PLoS Pathog.">
        <title>Endophytic Life Strategies Decoded by Genome and Transcriptome Analyses of the Mutualistic Root Symbiont Piriformospora indica.</title>
        <authorList>
            <person name="Zuccaro A."/>
            <person name="Lahrmann U."/>
            <person name="Guldener U."/>
            <person name="Langen G."/>
            <person name="Pfiffi S."/>
            <person name="Biedenkopf D."/>
            <person name="Wong P."/>
            <person name="Samans B."/>
            <person name="Grimm C."/>
            <person name="Basiewicz M."/>
            <person name="Murat C."/>
            <person name="Martin F."/>
            <person name="Kogel K.H."/>
        </authorList>
    </citation>
    <scope>NUCLEOTIDE SEQUENCE [LARGE SCALE GENOMIC DNA]</scope>
    <source>
        <strain evidence="11 12">DSM 11827</strain>
    </source>
</reference>
<dbReference type="GO" id="GO:0016705">
    <property type="term" value="F:oxidoreductase activity, acting on paired donors, with incorporation or reduction of molecular oxygen"/>
    <property type="evidence" value="ECO:0007669"/>
    <property type="project" value="InterPro"/>
</dbReference>
<dbReference type="OMA" id="HHHEAGI"/>
<dbReference type="InParanoid" id="G4TEG5"/>
<organism evidence="11 12">
    <name type="scientific">Serendipita indica (strain DSM 11827)</name>
    <name type="common">Root endophyte fungus</name>
    <name type="synonym">Piriformospora indica</name>
    <dbReference type="NCBI Taxonomy" id="1109443"/>
    <lineage>
        <taxon>Eukaryota</taxon>
        <taxon>Fungi</taxon>
        <taxon>Dikarya</taxon>
        <taxon>Basidiomycota</taxon>
        <taxon>Agaricomycotina</taxon>
        <taxon>Agaricomycetes</taxon>
        <taxon>Sebacinales</taxon>
        <taxon>Serendipitaceae</taxon>
        <taxon>Serendipita</taxon>
    </lineage>
</organism>
<evidence type="ECO:0000313" key="12">
    <source>
        <dbReference type="Proteomes" id="UP000007148"/>
    </source>
</evidence>
<keyword evidence="4 9" id="KW-0349">Heme</keyword>
<comment type="pathway">
    <text evidence="2">Secondary metabolite biosynthesis.</text>
</comment>
<evidence type="ECO:0000256" key="8">
    <source>
        <dbReference type="ARBA" id="ARBA00023033"/>
    </source>
</evidence>
<gene>
    <name evidence="11" type="ORF">PIIN_03657</name>
</gene>
<dbReference type="InterPro" id="IPR017972">
    <property type="entry name" value="Cyt_P450_CS"/>
</dbReference>
<dbReference type="PROSITE" id="PS00086">
    <property type="entry name" value="CYTOCHROME_P450"/>
    <property type="match status" value="1"/>
</dbReference>
<dbReference type="GO" id="GO:0020037">
    <property type="term" value="F:heme binding"/>
    <property type="evidence" value="ECO:0007669"/>
    <property type="project" value="InterPro"/>
</dbReference>
<evidence type="ECO:0000256" key="9">
    <source>
        <dbReference type="PIRSR" id="PIRSR602401-1"/>
    </source>
</evidence>
<dbReference type="HOGENOM" id="CLU_001570_2_3_1"/>
<evidence type="ECO:0000313" key="11">
    <source>
        <dbReference type="EMBL" id="CCA69716.1"/>
    </source>
</evidence>
<evidence type="ECO:0008006" key="13">
    <source>
        <dbReference type="Google" id="ProtNLM"/>
    </source>
</evidence>
<evidence type="ECO:0000256" key="5">
    <source>
        <dbReference type="ARBA" id="ARBA00022723"/>
    </source>
</evidence>
<comment type="similarity">
    <text evidence="3 10">Belongs to the cytochrome P450 family.</text>
</comment>
<dbReference type="PANTHER" id="PTHR46300">
    <property type="entry name" value="P450, PUTATIVE (EUROFUNG)-RELATED-RELATED"/>
    <property type="match status" value="1"/>
</dbReference>
<feature type="binding site" description="axial binding residue" evidence="9">
    <location>
        <position position="419"/>
    </location>
    <ligand>
        <name>heme</name>
        <dbReference type="ChEBI" id="CHEBI:30413"/>
    </ligand>
    <ligandPart>
        <name>Fe</name>
        <dbReference type="ChEBI" id="CHEBI:18248"/>
    </ligandPart>
</feature>
<dbReference type="Proteomes" id="UP000007148">
    <property type="component" value="Unassembled WGS sequence"/>
</dbReference>
<keyword evidence="8 10" id="KW-0503">Monooxygenase</keyword>
<keyword evidence="5 9" id="KW-0479">Metal-binding</keyword>
<dbReference type="PANTHER" id="PTHR46300:SF7">
    <property type="entry name" value="P450, PUTATIVE (EUROFUNG)-RELATED"/>
    <property type="match status" value="1"/>
</dbReference>
<keyword evidence="6 10" id="KW-0560">Oxidoreductase</keyword>
<dbReference type="PRINTS" id="PR00463">
    <property type="entry name" value="EP450I"/>
</dbReference>
<keyword evidence="12" id="KW-1185">Reference proteome</keyword>
<dbReference type="InterPro" id="IPR050364">
    <property type="entry name" value="Cytochrome_P450_fung"/>
</dbReference>
<dbReference type="GO" id="GO:0004497">
    <property type="term" value="F:monooxygenase activity"/>
    <property type="evidence" value="ECO:0007669"/>
    <property type="project" value="UniProtKB-KW"/>
</dbReference>
<evidence type="ECO:0000256" key="1">
    <source>
        <dbReference type="ARBA" id="ARBA00001971"/>
    </source>
</evidence>
<dbReference type="OrthoDB" id="2789670at2759"/>
<sequence>MDHLLESPWLVTSATVATLATLYIATASGDAKKAGTRSLYELPGPPRQFLLGSAAHFPKDSWYEVFSKWREEYGDVIFVPIATMRTVIIHSLSDAEELLNKRANVWSGRPNNRMVADHMGLSWSLLLTSPGKSFNEQRSIFRKVLGAQAIIQYDPLVSVEARNLVESLRDSVGNPSQTIQAIDAPLTIKMTYGSKIYEEHGKELADVNMEALEFITWCFSQVWIVNILPISRLLPSWFPGLKYPAFAKKGRELVSAIRNRGFDLVKTEIERGSVDLSIVSKHIHESEFDPDVLQNATAMMYLGGVDTISTALSSFFCHMLMFPDVQKQIQAEVDSEVTSGELPTSKQAVAMKYLGVAWKESLRLAPPFPTSVPHVNTSDDVFKGYYIPKGTLLITNVIQRAQELSRIESVAFGFGRRLCPGRHLADRVGLTLAACALATYDIVPLEGEDIPTRIEFTKTQTRRPLDVKCRFVSRG</sequence>
<name>G4TEG5_SERID</name>
<proteinExistence type="inferred from homology"/>
<dbReference type="STRING" id="1109443.G4TEG5"/>
<evidence type="ECO:0000256" key="10">
    <source>
        <dbReference type="RuleBase" id="RU000461"/>
    </source>
</evidence>
<dbReference type="Pfam" id="PF00067">
    <property type="entry name" value="p450"/>
    <property type="match status" value="1"/>
</dbReference>
<comment type="caution">
    <text evidence="11">The sequence shown here is derived from an EMBL/GenBank/DDBJ whole genome shotgun (WGS) entry which is preliminary data.</text>
</comment>
<evidence type="ECO:0000256" key="7">
    <source>
        <dbReference type="ARBA" id="ARBA00023004"/>
    </source>
</evidence>
<dbReference type="AlphaFoldDB" id="G4TEG5"/>
<evidence type="ECO:0000256" key="6">
    <source>
        <dbReference type="ARBA" id="ARBA00023002"/>
    </source>
</evidence>
<comment type="cofactor">
    <cofactor evidence="1 9">
        <name>heme</name>
        <dbReference type="ChEBI" id="CHEBI:30413"/>
    </cofactor>
</comment>
<dbReference type="EMBL" id="CAFZ01000061">
    <property type="protein sequence ID" value="CCA69716.1"/>
    <property type="molecule type" value="Genomic_DNA"/>
</dbReference>
<accession>G4TEG5</accession>
<dbReference type="eggNOG" id="KOG0156">
    <property type="taxonomic scope" value="Eukaryota"/>
</dbReference>
<dbReference type="SUPFAM" id="SSF48264">
    <property type="entry name" value="Cytochrome P450"/>
    <property type="match status" value="1"/>
</dbReference>
<evidence type="ECO:0000256" key="2">
    <source>
        <dbReference type="ARBA" id="ARBA00005179"/>
    </source>
</evidence>
<dbReference type="GO" id="GO:0005506">
    <property type="term" value="F:iron ion binding"/>
    <property type="evidence" value="ECO:0007669"/>
    <property type="project" value="InterPro"/>
</dbReference>
<dbReference type="Gene3D" id="1.10.630.10">
    <property type="entry name" value="Cytochrome P450"/>
    <property type="match status" value="1"/>
</dbReference>
<keyword evidence="7 9" id="KW-0408">Iron</keyword>